<evidence type="ECO:0000256" key="3">
    <source>
        <dbReference type="ARBA" id="ARBA00023125"/>
    </source>
</evidence>
<proteinExistence type="inferred from homology"/>
<dbReference type="GO" id="GO:0000976">
    <property type="term" value="F:transcription cis-regulatory region binding"/>
    <property type="evidence" value="ECO:0007669"/>
    <property type="project" value="TreeGrafter"/>
</dbReference>
<reference evidence="11" key="1">
    <citation type="submission" date="2016-04" db="EMBL/GenBank/DDBJ databases">
        <title>Cephalotus genome sequencing.</title>
        <authorList>
            <person name="Fukushima K."/>
            <person name="Hasebe M."/>
            <person name="Fang X."/>
        </authorList>
    </citation>
    <scope>NUCLEOTIDE SEQUENCE [LARGE SCALE GENOMIC DNA]</scope>
    <source>
        <strain evidence="11">cv. St1</strain>
    </source>
</reference>
<evidence type="ECO:0000256" key="4">
    <source>
        <dbReference type="ARBA" id="ARBA00023163"/>
    </source>
</evidence>
<name>A0A1Q3DCH3_CEPFO</name>
<evidence type="ECO:0000256" key="6">
    <source>
        <dbReference type="ARBA" id="ARBA00025911"/>
    </source>
</evidence>
<accession>A0A1Q3DCH3</accession>
<dbReference type="Proteomes" id="UP000187406">
    <property type="component" value="Unassembled WGS sequence"/>
</dbReference>
<organism evidence="10 11">
    <name type="scientific">Cephalotus follicularis</name>
    <name type="common">Albany pitcher plant</name>
    <dbReference type="NCBI Taxonomy" id="3775"/>
    <lineage>
        <taxon>Eukaryota</taxon>
        <taxon>Viridiplantae</taxon>
        <taxon>Streptophyta</taxon>
        <taxon>Embryophyta</taxon>
        <taxon>Tracheophyta</taxon>
        <taxon>Spermatophyta</taxon>
        <taxon>Magnoliopsida</taxon>
        <taxon>eudicotyledons</taxon>
        <taxon>Gunneridae</taxon>
        <taxon>Pentapetalae</taxon>
        <taxon>rosids</taxon>
        <taxon>fabids</taxon>
        <taxon>Oxalidales</taxon>
        <taxon>Cephalotaceae</taxon>
        <taxon>Cephalotus</taxon>
    </lineage>
</organism>
<dbReference type="AlphaFoldDB" id="A0A1Q3DCH3"/>
<comment type="subcellular location">
    <subcellularLocation>
        <location evidence="1">Nucleus</location>
    </subcellularLocation>
</comment>
<dbReference type="SUPFAM" id="SSF47113">
    <property type="entry name" value="Histone-fold"/>
    <property type="match status" value="1"/>
</dbReference>
<evidence type="ECO:0000256" key="8">
    <source>
        <dbReference type="ARBA" id="ARBA00059992"/>
    </source>
</evidence>
<evidence type="ECO:0000256" key="2">
    <source>
        <dbReference type="ARBA" id="ARBA00023015"/>
    </source>
</evidence>
<comment type="caution">
    <text evidence="10">The sequence shown here is derived from an EMBL/GenBank/DDBJ whole genome shotgun (WGS) entry which is preliminary data.</text>
</comment>
<dbReference type="InterPro" id="IPR009072">
    <property type="entry name" value="Histone-fold"/>
</dbReference>
<dbReference type="GO" id="GO:0046982">
    <property type="term" value="F:protein heterodimerization activity"/>
    <property type="evidence" value="ECO:0007669"/>
    <property type="project" value="InterPro"/>
</dbReference>
<dbReference type="GO" id="GO:0006355">
    <property type="term" value="P:regulation of DNA-templated transcription"/>
    <property type="evidence" value="ECO:0007669"/>
    <property type="project" value="TreeGrafter"/>
</dbReference>
<dbReference type="InterPro" id="IPR050568">
    <property type="entry name" value="Transcr_DNA_Rep_Reg"/>
</dbReference>
<keyword evidence="11" id="KW-1185">Reference proteome</keyword>
<evidence type="ECO:0000259" key="9">
    <source>
        <dbReference type="Pfam" id="PF00125"/>
    </source>
</evidence>
<protein>
    <submittedName>
        <fullName evidence="10">CBFD_NFYB_HMF domain-containing protein</fullName>
    </submittedName>
</protein>
<evidence type="ECO:0000313" key="11">
    <source>
        <dbReference type="Proteomes" id="UP000187406"/>
    </source>
</evidence>
<dbReference type="EMBL" id="BDDD01005989">
    <property type="protein sequence ID" value="GAV90119.1"/>
    <property type="molecule type" value="Genomic_DNA"/>
</dbReference>
<comment type="similarity">
    <text evidence="7">Belongs to the NFYC/HAP5 subunit family.</text>
</comment>
<gene>
    <name evidence="10" type="ORF">CFOL_v3_33528</name>
</gene>
<keyword evidence="2" id="KW-0805">Transcription regulation</keyword>
<dbReference type="InterPro" id="IPR007125">
    <property type="entry name" value="H2A/H2B/H3"/>
</dbReference>
<dbReference type="STRING" id="3775.A0A1Q3DCH3"/>
<dbReference type="PANTHER" id="PTHR10252">
    <property type="entry name" value="HISTONE-LIKE TRANSCRIPTION FACTOR CCAAT-RELATED"/>
    <property type="match status" value="1"/>
</dbReference>
<keyword evidence="3" id="KW-0238">DNA-binding</keyword>
<dbReference type="OrthoDB" id="1272441at2759"/>
<keyword evidence="4" id="KW-0804">Transcription</keyword>
<evidence type="ECO:0000313" key="10">
    <source>
        <dbReference type="EMBL" id="GAV90119.1"/>
    </source>
</evidence>
<dbReference type="Gene3D" id="1.10.20.10">
    <property type="entry name" value="Histone, subunit A"/>
    <property type="match status" value="1"/>
</dbReference>
<keyword evidence="5" id="KW-0539">Nucleus</keyword>
<dbReference type="InParanoid" id="A0A1Q3DCH3"/>
<evidence type="ECO:0000256" key="5">
    <source>
        <dbReference type="ARBA" id="ARBA00023242"/>
    </source>
</evidence>
<comment type="subunit">
    <text evidence="6">Heterotrimeric transcription factor composed of three components, NF-YA, NF-YB and NF-YC. NF-YB and NF-YC must interact and dimerize for NF-YA association and DNA binding.</text>
</comment>
<dbReference type="FunFam" id="1.10.20.10:FF:000062">
    <property type="entry name" value="Nuclear transcription factor Y subunit C"/>
    <property type="match status" value="1"/>
</dbReference>
<dbReference type="CDD" id="cd22908">
    <property type="entry name" value="HFD_NFYC-like"/>
    <property type="match status" value="1"/>
</dbReference>
<sequence>MDMNQSMEFTPISVPSPQVHNFMPMSPLMLSYQQAEDNEEARHTHFMQIQKQNLNLFWHQQISDIDATTAFKNNNSLPLARVKKIMKQDGKVKMISADTPVLFSKACELFIMEITLRSWLQTELIAKRRTLHRSDISRAIKLGNDFHFLLKSVPSDDDQKDVEAGNLYDHMIETHPVNELNFPLLDMNAEFGMSSPEASQSYFMTKPPMSTHWFHFGSSSK</sequence>
<dbReference type="PANTHER" id="PTHR10252:SF124">
    <property type="entry name" value="NUCLEAR TRANSCRIPTION FACTOR Y SUBUNIT C-10"/>
    <property type="match status" value="1"/>
</dbReference>
<evidence type="ECO:0000256" key="7">
    <source>
        <dbReference type="ARBA" id="ARBA00038129"/>
    </source>
</evidence>
<feature type="domain" description="Core Histone H2A/H2B/H3" evidence="9">
    <location>
        <begin position="73"/>
        <end position="142"/>
    </location>
</feature>
<dbReference type="GO" id="GO:0005634">
    <property type="term" value="C:nucleus"/>
    <property type="evidence" value="ECO:0007669"/>
    <property type="project" value="UniProtKB-SubCell"/>
</dbReference>
<comment type="function">
    <text evidence="8">Stimulates the transcription of various genes by recognizing and binding to a CCAAT motif in promoters.</text>
</comment>
<evidence type="ECO:0000256" key="1">
    <source>
        <dbReference type="ARBA" id="ARBA00004123"/>
    </source>
</evidence>
<dbReference type="Pfam" id="PF00125">
    <property type="entry name" value="Histone"/>
    <property type="match status" value="1"/>
</dbReference>